<evidence type="ECO:0000256" key="3">
    <source>
        <dbReference type="ARBA" id="ARBA00022692"/>
    </source>
</evidence>
<dbReference type="InterPro" id="IPR025857">
    <property type="entry name" value="MacB_PCD"/>
</dbReference>
<name>X0SGM3_9ZZZZ</name>
<feature type="domain" description="MacB-like periplasmic core" evidence="8">
    <location>
        <begin position="2"/>
        <end position="95"/>
    </location>
</feature>
<organism evidence="9">
    <name type="scientific">marine sediment metagenome</name>
    <dbReference type="NCBI Taxonomy" id="412755"/>
    <lineage>
        <taxon>unclassified sequences</taxon>
        <taxon>metagenomes</taxon>
        <taxon>ecological metagenomes</taxon>
    </lineage>
</organism>
<dbReference type="Pfam" id="PF02687">
    <property type="entry name" value="FtsX"/>
    <property type="match status" value="1"/>
</dbReference>
<accession>X0SGM3</accession>
<evidence type="ECO:0000256" key="1">
    <source>
        <dbReference type="ARBA" id="ARBA00004651"/>
    </source>
</evidence>
<dbReference type="AlphaFoldDB" id="X0SGM3"/>
<sequence>ETFGIELIAGRNFSPEFSTDIKESILINETAAKKLGWDNPIGKRISELLEKATPRTVVGVVKDFHTDSLHNPLESVLINYDPDDYSYIAVRLSPENIPMTMELLGKKWKELDPTGMFDYTFLDASLIALYRTEERLGKIFTYFSILAIFIACLGLFGLASFTAEQKTKEIGIRKVLGAPVSGIVLLLSKEFTKWVIAANIFSWPIAYFVMNKWLQNFAYRTPIGLWSFFLAAAMAIMIALITICYQSLRAALANPIDSLRYE</sequence>
<dbReference type="PANTHER" id="PTHR30572">
    <property type="entry name" value="MEMBRANE COMPONENT OF TRANSPORTER-RELATED"/>
    <property type="match status" value="1"/>
</dbReference>
<comment type="caution">
    <text evidence="9">The sequence shown here is derived from an EMBL/GenBank/DDBJ whole genome shotgun (WGS) entry which is preliminary data.</text>
</comment>
<evidence type="ECO:0000259" key="7">
    <source>
        <dbReference type="Pfam" id="PF02687"/>
    </source>
</evidence>
<gene>
    <name evidence="9" type="ORF">S01H1_16251</name>
</gene>
<dbReference type="GO" id="GO:0022857">
    <property type="term" value="F:transmembrane transporter activity"/>
    <property type="evidence" value="ECO:0007669"/>
    <property type="project" value="TreeGrafter"/>
</dbReference>
<dbReference type="PANTHER" id="PTHR30572:SF18">
    <property type="entry name" value="ABC-TYPE MACROLIDE FAMILY EXPORT SYSTEM PERMEASE COMPONENT 2"/>
    <property type="match status" value="1"/>
</dbReference>
<evidence type="ECO:0000256" key="6">
    <source>
        <dbReference type="SAM" id="Phobius"/>
    </source>
</evidence>
<keyword evidence="4 6" id="KW-1133">Transmembrane helix</keyword>
<keyword evidence="5 6" id="KW-0472">Membrane</keyword>
<evidence type="ECO:0000259" key="8">
    <source>
        <dbReference type="Pfam" id="PF12704"/>
    </source>
</evidence>
<evidence type="ECO:0000313" key="9">
    <source>
        <dbReference type="EMBL" id="GAF80188.1"/>
    </source>
</evidence>
<feature type="non-terminal residue" evidence="9">
    <location>
        <position position="1"/>
    </location>
</feature>
<dbReference type="Pfam" id="PF12704">
    <property type="entry name" value="MacB_PCD"/>
    <property type="match status" value="1"/>
</dbReference>
<feature type="transmembrane region" description="Helical" evidence="6">
    <location>
        <begin position="139"/>
        <end position="158"/>
    </location>
</feature>
<evidence type="ECO:0000256" key="2">
    <source>
        <dbReference type="ARBA" id="ARBA00022475"/>
    </source>
</evidence>
<evidence type="ECO:0008006" key="10">
    <source>
        <dbReference type="Google" id="ProtNLM"/>
    </source>
</evidence>
<protein>
    <recommendedName>
        <fullName evidence="10">ABC3 transporter permease protein domain-containing protein</fullName>
    </recommendedName>
</protein>
<comment type="subcellular location">
    <subcellularLocation>
        <location evidence="1">Cell membrane</location>
        <topology evidence="1">Multi-pass membrane protein</topology>
    </subcellularLocation>
</comment>
<dbReference type="EMBL" id="BARS01008534">
    <property type="protein sequence ID" value="GAF80188.1"/>
    <property type="molecule type" value="Genomic_DNA"/>
</dbReference>
<dbReference type="GO" id="GO:0005886">
    <property type="term" value="C:plasma membrane"/>
    <property type="evidence" value="ECO:0007669"/>
    <property type="project" value="UniProtKB-SubCell"/>
</dbReference>
<keyword evidence="3 6" id="KW-0812">Transmembrane</keyword>
<feature type="transmembrane region" description="Helical" evidence="6">
    <location>
        <begin position="223"/>
        <end position="245"/>
    </location>
</feature>
<evidence type="ECO:0000256" key="4">
    <source>
        <dbReference type="ARBA" id="ARBA00022989"/>
    </source>
</evidence>
<proteinExistence type="predicted"/>
<reference evidence="9" key="1">
    <citation type="journal article" date="2014" name="Front. Microbiol.">
        <title>High frequency of phylogenetically diverse reductive dehalogenase-homologous genes in deep subseafloor sedimentary metagenomes.</title>
        <authorList>
            <person name="Kawai M."/>
            <person name="Futagami T."/>
            <person name="Toyoda A."/>
            <person name="Takaki Y."/>
            <person name="Nishi S."/>
            <person name="Hori S."/>
            <person name="Arai W."/>
            <person name="Tsubouchi T."/>
            <person name="Morono Y."/>
            <person name="Uchiyama I."/>
            <person name="Ito T."/>
            <person name="Fujiyama A."/>
            <person name="Inagaki F."/>
            <person name="Takami H."/>
        </authorList>
    </citation>
    <scope>NUCLEOTIDE SEQUENCE</scope>
    <source>
        <strain evidence="9">Expedition CK06-06</strain>
    </source>
</reference>
<dbReference type="InterPro" id="IPR050250">
    <property type="entry name" value="Macrolide_Exporter_MacB"/>
</dbReference>
<evidence type="ECO:0000256" key="5">
    <source>
        <dbReference type="ARBA" id="ARBA00023136"/>
    </source>
</evidence>
<keyword evidence="2" id="KW-1003">Cell membrane</keyword>
<dbReference type="InterPro" id="IPR003838">
    <property type="entry name" value="ABC3_permease_C"/>
</dbReference>
<feature type="domain" description="ABC3 transporter permease C-terminal" evidence="7">
    <location>
        <begin position="143"/>
        <end position="253"/>
    </location>
</feature>